<gene>
    <name evidence="1" type="ORF">SAMN05660472_01066</name>
</gene>
<accession>A0A1G9A5I7</accession>
<keyword evidence="2" id="KW-1185">Reference proteome</keyword>
<dbReference type="AlphaFoldDB" id="A0A1G9A5I7"/>
<dbReference type="RefSeq" id="WP_090551290.1">
    <property type="nucleotide sequence ID" value="NZ_FNFP01000001.1"/>
</dbReference>
<dbReference type="OrthoDB" id="164847at2"/>
<dbReference type="Gene3D" id="6.20.120.50">
    <property type="match status" value="1"/>
</dbReference>
<dbReference type="STRING" id="393762.SAMN05660472_01066"/>
<name>A0A1G9A5I7_9FIRM</name>
<reference evidence="1 2" key="1">
    <citation type="submission" date="2016-10" db="EMBL/GenBank/DDBJ databases">
        <authorList>
            <person name="de Groot N.N."/>
        </authorList>
    </citation>
    <scope>NUCLEOTIDE SEQUENCE [LARGE SCALE GENOMIC DNA]</scope>
    <source>
        <strain evidence="1 2">DSM 18346</strain>
    </source>
</reference>
<protein>
    <recommendedName>
        <fullName evidence="3">DUF3006 domain-containing protein</fullName>
    </recommendedName>
</protein>
<dbReference type="Pfam" id="PF11213">
    <property type="entry name" value="DUF3006"/>
    <property type="match status" value="1"/>
</dbReference>
<dbReference type="Proteomes" id="UP000198718">
    <property type="component" value="Unassembled WGS sequence"/>
</dbReference>
<organism evidence="1 2">
    <name type="scientific">Natronincola ferrireducens</name>
    <dbReference type="NCBI Taxonomy" id="393762"/>
    <lineage>
        <taxon>Bacteria</taxon>
        <taxon>Bacillati</taxon>
        <taxon>Bacillota</taxon>
        <taxon>Clostridia</taxon>
        <taxon>Peptostreptococcales</taxon>
        <taxon>Natronincolaceae</taxon>
        <taxon>Natronincola</taxon>
    </lineage>
</organism>
<evidence type="ECO:0008006" key="3">
    <source>
        <dbReference type="Google" id="ProtNLM"/>
    </source>
</evidence>
<dbReference type="EMBL" id="FNFP01000001">
    <property type="protein sequence ID" value="SDK22596.1"/>
    <property type="molecule type" value="Genomic_DNA"/>
</dbReference>
<evidence type="ECO:0000313" key="1">
    <source>
        <dbReference type="EMBL" id="SDK22596.1"/>
    </source>
</evidence>
<sequence>MKIIIDRFEGDYAVVELEDKSIVDMPIALVPQNATEGDVIEIKVDMEETESRKKRIEQLMKDLWEDE</sequence>
<proteinExistence type="predicted"/>
<evidence type="ECO:0000313" key="2">
    <source>
        <dbReference type="Proteomes" id="UP000198718"/>
    </source>
</evidence>
<dbReference type="InterPro" id="IPR021377">
    <property type="entry name" value="DUF3006"/>
</dbReference>